<protein>
    <submittedName>
        <fullName evidence="2">Uncharacterized protein</fullName>
    </submittedName>
</protein>
<gene>
    <name evidence="2" type="ORF">Tci_056306</name>
</gene>
<proteinExistence type="predicted"/>
<dbReference type="AlphaFoldDB" id="A0A6L2NDQ7"/>
<evidence type="ECO:0000313" key="2">
    <source>
        <dbReference type="EMBL" id="GEU84328.1"/>
    </source>
</evidence>
<organism evidence="2">
    <name type="scientific">Tanacetum cinerariifolium</name>
    <name type="common">Dalmatian daisy</name>
    <name type="synonym">Chrysanthemum cinerariifolium</name>
    <dbReference type="NCBI Taxonomy" id="118510"/>
    <lineage>
        <taxon>Eukaryota</taxon>
        <taxon>Viridiplantae</taxon>
        <taxon>Streptophyta</taxon>
        <taxon>Embryophyta</taxon>
        <taxon>Tracheophyta</taxon>
        <taxon>Spermatophyta</taxon>
        <taxon>Magnoliopsida</taxon>
        <taxon>eudicotyledons</taxon>
        <taxon>Gunneridae</taxon>
        <taxon>Pentapetalae</taxon>
        <taxon>asterids</taxon>
        <taxon>campanulids</taxon>
        <taxon>Asterales</taxon>
        <taxon>Asteraceae</taxon>
        <taxon>Asteroideae</taxon>
        <taxon>Anthemideae</taxon>
        <taxon>Anthemidinae</taxon>
        <taxon>Tanacetum</taxon>
    </lineage>
</organism>
<sequence>MRFIPQHEVVQKYDAILPDNLTNQAMKESKAYKTYYGLATGKVTPKLKSKIYFHSSYASGSGADEGTGVSPGVLDVPTYGYEDEQISWKSSDDEDDDEVSMSKDDDDDAKNDDGQDDDNEQTKSDNDGDDFVHPKFSIHDEEERQDEEDKDKDGLDMRVYTPSHYESTNDEAYDDVTQGDNVEEEKLDEEEDVNELYRDMNVNLEGRDTEMTDTLLPNSSSLSSGFISNMLNPNMDTSIDSILNLNTESTSLVDVHVTTHVEMPPSSVTTLPPPPIPLVEPQYQTPVLSPTVVPSTSLQNLPTIGSLFKFEDRLKALEDNFLEFKQTNLYVEAVSSIPNIVDTYLTNKMNEAVKTVVQLQPNRLRNKAQAENEDFINKLDENIKKIIKEQVKVQVKEQVFKILLKIEKFVNEHLEAEVLTHSSNEAKTSHVVATKLSELELKKILIDKIESNKSIHRSDQQKTLCKALVDAYETDKVILETYGDTVTFKRCRDDEDIDEEPSA</sequence>
<name>A0A6L2NDQ7_TANCI</name>
<dbReference type="EMBL" id="BKCJ010008869">
    <property type="protein sequence ID" value="GEU84328.1"/>
    <property type="molecule type" value="Genomic_DNA"/>
</dbReference>
<feature type="region of interest" description="Disordered" evidence="1">
    <location>
        <begin position="83"/>
        <end position="157"/>
    </location>
</feature>
<feature type="region of interest" description="Disordered" evidence="1">
    <location>
        <begin position="58"/>
        <end position="77"/>
    </location>
</feature>
<feature type="compositionally biased region" description="Acidic residues" evidence="1">
    <location>
        <begin position="92"/>
        <end position="119"/>
    </location>
</feature>
<accession>A0A6L2NDQ7</accession>
<evidence type="ECO:0000256" key="1">
    <source>
        <dbReference type="SAM" id="MobiDB-lite"/>
    </source>
</evidence>
<reference evidence="2" key="1">
    <citation type="journal article" date="2019" name="Sci. Rep.">
        <title>Draft genome of Tanacetum cinerariifolium, the natural source of mosquito coil.</title>
        <authorList>
            <person name="Yamashiro T."/>
            <person name="Shiraishi A."/>
            <person name="Satake H."/>
            <person name="Nakayama K."/>
        </authorList>
    </citation>
    <scope>NUCLEOTIDE SEQUENCE</scope>
</reference>
<comment type="caution">
    <text evidence="2">The sequence shown here is derived from an EMBL/GenBank/DDBJ whole genome shotgun (WGS) entry which is preliminary data.</text>
</comment>
<feature type="compositionally biased region" description="Basic and acidic residues" evidence="1">
    <location>
        <begin position="120"/>
        <end position="142"/>
    </location>
</feature>